<dbReference type="EMBL" id="KF900351">
    <property type="protein sequence ID" value="AIE91860.1"/>
    <property type="molecule type" value="Genomic_DNA"/>
</dbReference>
<dbReference type="InterPro" id="IPR010985">
    <property type="entry name" value="Ribbon_hlx_hlx"/>
</dbReference>
<proteinExistence type="predicted"/>
<reference evidence="2" key="1">
    <citation type="journal article" date="2014" name="Genome Biol. Evol.">
        <title>Pangenome evidence for extensive interdomain horizontal transfer affecting lineage core and shell genes in uncultured planktonic thaumarchaeota and euryarchaeota.</title>
        <authorList>
            <person name="Deschamps P."/>
            <person name="Zivanovic Y."/>
            <person name="Moreira D."/>
            <person name="Rodriguez-Valera F."/>
            <person name="Lopez-Garcia P."/>
        </authorList>
    </citation>
    <scope>NUCLEOTIDE SEQUENCE</scope>
</reference>
<dbReference type="Gene3D" id="1.10.1220.10">
    <property type="entry name" value="Met repressor-like"/>
    <property type="match status" value="1"/>
</dbReference>
<dbReference type="AlphaFoldDB" id="A0A075FK14"/>
<dbReference type="CDD" id="cd22231">
    <property type="entry name" value="RHH_NikR_HicB-like"/>
    <property type="match status" value="1"/>
</dbReference>
<protein>
    <recommendedName>
        <fullName evidence="1">Ribbon-helix-helix protein CopG domain-containing protein</fullName>
    </recommendedName>
</protein>
<dbReference type="InterPro" id="IPR013321">
    <property type="entry name" value="Arc_rbn_hlx_hlx"/>
</dbReference>
<accession>A0A075FK14</accession>
<sequence length="165" mass="18773">MPGRWETCENSRSHFTIIVFHLSFNCNTVKCPHRVCRTQEEYEVAGVSPMVSLRVPEDHLLEIDQRVGLDGMRNRSDVIREAVRRYLASPLLSMGERIDVDLGPDLTARMRDFCRLRGESAASVLRQAAREHIAKATLEGATVDQVLSMRMDELRARFDDDSNAL</sequence>
<dbReference type="SUPFAM" id="SSF47598">
    <property type="entry name" value="Ribbon-helix-helix"/>
    <property type="match status" value="1"/>
</dbReference>
<dbReference type="GO" id="GO:0006355">
    <property type="term" value="P:regulation of DNA-templated transcription"/>
    <property type="evidence" value="ECO:0007669"/>
    <property type="project" value="InterPro"/>
</dbReference>
<dbReference type="InterPro" id="IPR002145">
    <property type="entry name" value="CopG"/>
</dbReference>
<dbReference type="Pfam" id="PF01402">
    <property type="entry name" value="RHH_1"/>
    <property type="match status" value="1"/>
</dbReference>
<name>A0A075FK14_9EURY</name>
<evidence type="ECO:0000259" key="1">
    <source>
        <dbReference type="Pfam" id="PF01402"/>
    </source>
</evidence>
<evidence type="ECO:0000313" key="2">
    <source>
        <dbReference type="EMBL" id="AIE91860.1"/>
    </source>
</evidence>
<feature type="domain" description="Ribbon-helix-helix protein CopG" evidence="1">
    <location>
        <begin position="51"/>
        <end position="88"/>
    </location>
</feature>
<organism evidence="2">
    <name type="scientific">uncultured marine group II/III euryarchaeote AD1000_17_B01</name>
    <dbReference type="NCBI Taxonomy" id="1457731"/>
    <lineage>
        <taxon>Archaea</taxon>
        <taxon>Methanobacteriati</taxon>
        <taxon>Methanobacteriota</taxon>
        <taxon>environmental samples</taxon>
    </lineage>
</organism>